<keyword evidence="1" id="KW-1133">Transmembrane helix</keyword>
<dbReference type="STRING" id="267608.RSc1901"/>
<accession>Q8XY62</accession>
<name>Q8XY62_RALN1</name>
<dbReference type="Proteomes" id="UP000001436">
    <property type="component" value="Chromosome"/>
</dbReference>
<dbReference type="EnsemblBacteria" id="CAD15603">
    <property type="protein sequence ID" value="CAD15603"/>
    <property type="gene ID" value="RSc1901"/>
</dbReference>
<feature type="transmembrane region" description="Helical" evidence="1">
    <location>
        <begin position="6"/>
        <end position="25"/>
    </location>
</feature>
<keyword evidence="3" id="KW-1185">Reference proteome</keyword>
<dbReference type="KEGG" id="rso:RSc1901"/>
<sequence>MTTAQIVVLSVTLAAMAAVVGLFCVQMARQSEPIEPGEKQSRGRRVLYAVAGPVVVVLSVAVLCLFMEVQ</sequence>
<keyword evidence="1 2" id="KW-0812">Transmembrane</keyword>
<feature type="transmembrane region" description="Helical" evidence="1">
    <location>
        <begin position="46"/>
        <end position="69"/>
    </location>
</feature>
<dbReference type="HOGENOM" id="CLU_2791009_0_0_4"/>
<evidence type="ECO:0000313" key="2">
    <source>
        <dbReference type="EMBL" id="CAD15603.1"/>
    </source>
</evidence>
<dbReference type="EMBL" id="AL646052">
    <property type="protein sequence ID" value="CAD15603.1"/>
    <property type="molecule type" value="Genomic_DNA"/>
</dbReference>
<dbReference type="AlphaFoldDB" id="Q8XY62"/>
<evidence type="ECO:0000256" key="1">
    <source>
        <dbReference type="SAM" id="Phobius"/>
    </source>
</evidence>
<protein>
    <submittedName>
        <fullName evidence="2">Probable transmembrane protein</fullName>
    </submittedName>
</protein>
<keyword evidence="1" id="KW-0472">Membrane</keyword>
<reference evidence="2 3" key="1">
    <citation type="journal article" date="2002" name="Nature">
        <title>Genome sequence of the plant pathogen Ralstonia solanacearum.</title>
        <authorList>
            <person name="Salanoubat M."/>
            <person name="Genin S."/>
            <person name="Artiguenave F."/>
            <person name="Gouzy J."/>
            <person name="Mangenot S."/>
            <person name="Arlat M."/>
            <person name="Billault A."/>
            <person name="Brottier P."/>
            <person name="Camus J.C."/>
            <person name="Cattolico L."/>
            <person name="Chandler M."/>
            <person name="Choisne N."/>
            <person name="Claudel-Renard C."/>
            <person name="Cunnac S."/>
            <person name="Demange N."/>
            <person name="Gaspin C."/>
            <person name="Lavie M."/>
            <person name="Moisan A."/>
            <person name="Robert C."/>
            <person name="Saurin W."/>
            <person name="Schiex T."/>
            <person name="Siguier P."/>
            <person name="Thebault P."/>
            <person name="Whalen M."/>
            <person name="Wincker P."/>
            <person name="Levy M."/>
            <person name="Weissenbach J."/>
            <person name="Boucher C.A."/>
        </authorList>
    </citation>
    <scope>NUCLEOTIDE SEQUENCE [LARGE SCALE GENOMIC DNA]</scope>
    <source>
        <strain evidence="3">ATCC BAA-1114 / GMI1000</strain>
    </source>
</reference>
<evidence type="ECO:0000313" key="3">
    <source>
        <dbReference type="Proteomes" id="UP000001436"/>
    </source>
</evidence>
<organism evidence="2 3">
    <name type="scientific">Ralstonia nicotianae (strain ATCC BAA-1114 / GMI1000)</name>
    <name type="common">Ralstonia solanacearum</name>
    <dbReference type="NCBI Taxonomy" id="267608"/>
    <lineage>
        <taxon>Bacteria</taxon>
        <taxon>Pseudomonadati</taxon>
        <taxon>Pseudomonadota</taxon>
        <taxon>Betaproteobacteria</taxon>
        <taxon>Burkholderiales</taxon>
        <taxon>Burkholderiaceae</taxon>
        <taxon>Ralstonia</taxon>
        <taxon>Ralstonia solanacearum species complex</taxon>
    </lineage>
</organism>
<dbReference type="RefSeq" id="WP_011001838.1">
    <property type="nucleotide sequence ID" value="NC_003295.1"/>
</dbReference>
<gene>
    <name evidence="2" type="ordered locus">RSc1901</name>
</gene>
<proteinExistence type="predicted"/>